<dbReference type="PROSITE" id="PS00508">
    <property type="entry name" value="NI_HGENASE_L_2"/>
    <property type="match status" value="1"/>
</dbReference>
<dbReference type="GO" id="GO:0008901">
    <property type="term" value="F:ferredoxin hydrogenase activity"/>
    <property type="evidence" value="ECO:0007669"/>
    <property type="project" value="InterPro"/>
</dbReference>
<keyword evidence="5" id="KW-0560">Oxidoreductase</keyword>
<evidence type="ECO:0000256" key="4">
    <source>
        <dbReference type="ARBA" id="ARBA00022723"/>
    </source>
</evidence>
<protein>
    <submittedName>
        <fullName evidence="7">Ni/Fe hydrogenase subunit alpha</fullName>
    </submittedName>
</protein>
<dbReference type="Gene3D" id="1.10.645.10">
    <property type="entry name" value="Cytochrome-c3 Hydrogenase, chain B"/>
    <property type="match status" value="1"/>
</dbReference>
<feature type="binding site" evidence="6">
    <location>
        <position position="450"/>
    </location>
    <ligand>
        <name>Mg(2+)</name>
        <dbReference type="ChEBI" id="CHEBI:18420"/>
    </ligand>
</feature>
<keyword evidence="4 6" id="KW-0479">Metal-binding</keyword>
<dbReference type="Proteomes" id="UP000238762">
    <property type="component" value="Unassembled WGS sequence"/>
</dbReference>
<feature type="binding site" evidence="6">
    <location>
        <position position="398"/>
    </location>
    <ligand>
        <name>Mg(2+)</name>
        <dbReference type="ChEBI" id="CHEBI:18420"/>
    </ligand>
</feature>
<feature type="binding site" evidence="6">
    <location>
        <position position="447"/>
    </location>
    <ligand>
        <name>Fe cation</name>
        <dbReference type="ChEBI" id="CHEBI:24875"/>
    </ligand>
</feature>
<dbReference type="InterPro" id="IPR001501">
    <property type="entry name" value="Ni-dep_hyd_lsu"/>
</dbReference>
<evidence type="ECO:0000256" key="2">
    <source>
        <dbReference type="ARBA" id="ARBA00009292"/>
    </source>
</evidence>
<comment type="caution">
    <text evidence="7">The sequence shown here is derived from an EMBL/GenBank/DDBJ whole genome shotgun (WGS) entry which is preliminary data.</text>
</comment>
<evidence type="ECO:0000313" key="8">
    <source>
        <dbReference type="Proteomes" id="UP000238762"/>
    </source>
</evidence>
<evidence type="ECO:0000256" key="6">
    <source>
        <dbReference type="PIRSR" id="PIRSR601501-1"/>
    </source>
</evidence>
<sequence>MSKTVVIDPVTRIEGHAKISIFLDDAGEVSDARFHVVEYRGFEKFCEGRPFTEMAGITARICGICPVSHLLASAKTGDKILAVKIPPAAEKLRRMMNLAQITQSHALSFFHLSSPDFLLGWDSDPAKRNIFGLIAANPDLARAGIRLRQFGQTIIEKLGARKIHAAWTVPGGVRSPLSSEGRQWIVDRLPEAFDTVTLALGLFKGMLDGQLREEIDIFGEFPTLYMGLVGSNGEWEHYNGKLRFTDSQGNIVADGLSEDDYHQFLGEAVEPWSYLKFPYYQPLGYPDGIYRVGPLARLNVCNRIGTENADRELQELRDRSGGFPTSSFLYHYARLIEILACLEKIQELVDDPDILSHRCRARGGVNELNVVGVSEAPRGTLFHHYQVDERGLIEKVNLIIATGQNNLAMNKTVAQIAKHYIHSSEIPEGLLNRVEAGIRCYDPCLSCSTHAVGQMPLHLQLIAADGSLLDEVYR</sequence>
<comment type="cofactor">
    <cofactor evidence="6">
        <name>Fe cation</name>
        <dbReference type="ChEBI" id="CHEBI:24875"/>
    </cofactor>
</comment>
<keyword evidence="6" id="KW-0408">Iron</keyword>
<keyword evidence="6" id="KW-0460">Magnesium</keyword>
<dbReference type="OrthoDB" id="9761717at2"/>
<dbReference type="Pfam" id="PF00374">
    <property type="entry name" value="NiFeSe_Hases"/>
    <property type="match status" value="2"/>
</dbReference>
<feature type="binding site" evidence="6">
    <location>
        <position position="444"/>
    </location>
    <ligand>
        <name>Ni(2+)</name>
        <dbReference type="ChEBI" id="CHEBI:49786"/>
    </ligand>
</feature>
<dbReference type="PANTHER" id="PTHR43600:SF2">
    <property type="entry name" value="F420-NON-REDUCING HYDROGENASE VHU SUBUNIT A"/>
    <property type="match status" value="1"/>
</dbReference>
<feature type="binding site" evidence="6">
    <location>
        <position position="43"/>
    </location>
    <ligand>
        <name>Mg(2+)</name>
        <dbReference type="ChEBI" id="CHEBI:18420"/>
    </ligand>
</feature>
<feature type="binding site" evidence="6">
    <location>
        <position position="62"/>
    </location>
    <ligand>
        <name>Mg(2+)</name>
        <dbReference type="ChEBI" id="CHEBI:18420"/>
    </ligand>
</feature>
<name>A0A2T1C395_9CYAN</name>
<organism evidence="7 8">
    <name type="scientific">Merismopedia glauca CCAP 1448/3</name>
    <dbReference type="NCBI Taxonomy" id="1296344"/>
    <lineage>
        <taxon>Bacteria</taxon>
        <taxon>Bacillati</taxon>
        <taxon>Cyanobacteriota</taxon>
        <taxon>Cyanophyceae</taxon>
        <taxon>Synechococcales</taxon>
        <taxon>Merismopediaceae</taxon>
        <taxon>Merismopedia</taxon>
    </lineage>
</organism>
<evidence type="ECO:0000256" key="5">
    <source>
        <dbReference type="ARBA" id="ARBA00023002"/>
    </source>
</evidence>
<dbReference type="SUPFAM" id="SSF56762">
    <property type="entry name" value="HydB/Nqo4-like"/>
    <property type="match status" value="1"/>
</dbReference>
<comment type="cofactor">
    <cofactor evidence="1 6">
        <name>Ni(2+)</name>
        <dbReference type="ChEBI" id="CHEBI:49786"/>
    </cofactor>
</comment>
<accession>A0A2T1C395</accession>
<evidence type="ECO:0000256" key="3">
    <source>
        <dbReference type="ARBA" id="ARBA00022596"/>
    </source>
</evidence>
<dbReference type="AlphaFoldDB" id="A0A2T1C395"/>
<reference evidence="7 8" key="1">
    <citation type="submission" date="2018-02" db="EMBL/GenBank/DDBJ databases">
        <authorList>
            <person name="Cohen D.B."/>
            <person name="Kent A.D."/>
        </authorList>
    </citation>
    <scope>NUCLEOTIDE SEQUENCE [LARGE SCALE GENOMIC DNA]</scope>
    <source>
        <strain evidence="7 8">CCAP 1448/3</strain>
    </source>
</reference>
<evidence type="ECO:0000313" key="7">
    <source>
        <dbReference type="EMBL" id="PSB02745.1"/>
    </source>
</evidence>
<keyword evidence="3 6" id="KW-0533">Nickel</keyword>
<dbReference type="GO" id="GO:0016151">
    <property type="term" value="F:nickel cation binding"/>
    <property type="evidence" value="ECO:0007669"/>
    <property type="project" value="InterPro"/>
</dbReference>
<gene>
    <name evidence="7" type="ORF">C7B64_11715</name>
</gene>
<dbReference type="RefSeq" id="WP_106288838.1">
    <property type="nucleotide sequence ID" value="NZ_CAWNTC010000042.1"/>
</dbReference>
<dbReference type="PANTHER" id="PTHR43600">
    <property type="entry name" value="COENZYME F420 HYDROGENASE, SUBUNIT ALPHA"/>
    <property type="match status" value="1"/>
</dbReference>
<dbReference type="EMBL" id="PVWJ01000050">
    <property type="protein sequence ID" value="PSB02745.1"/>
    <property type="molecule type" value="Genomic_DNA"/>
</dbReference>
<reference evidence="7 8" key="2">
    <citation type="submission" date="2018-03" db="EMBL/GenBank/DDBJ databases">
        <title>The ancient ancestry and fast evolution of plastids.</title>
        <authorList>
            <person name="Moore K.R."/>
            <person name="Magnabosco C."/>
            <person name="Momper L."/>
            <person name="Gold D.A."/>
            <person name="Bosak T."/>
            <person name="Fournier G.P."/>
        </authorList>
    </citation>
    <scope>NUCLEOTIDE SEQUENCE [LARGE SCALE GENOMIC DNA]</scope>
    <source>
        <strain evidence="7 8">CCAP 1448/3</strain>
    </source>
</reference>
<proteinExistence type="inferred from homology"/>
<feature type="binding site" evidence="6">
    <location>
        <position position="65"/>
    </location>
    <ligand>
        <name>Fe cation</name>
        <dbReference type="ChEBI" id="CHEBI:24875"/>
    </ligand>
</feature>
<dbReference type="InterPro" id="IPR018194">
    <property type="entry name" value="Ni-dep_hyd_lsu_Ni_BS"/>
</dbReference>
<feature type="binding site" evidence="6">
    <location>
        <position position="65"/>
    </location>
    <ligand>
        <name>Ni(2+)</name>
        <dbReference type="ChEBI" id="CHEBI:49786"/>
    </ligand>
</feature>
<evidence type="ECO:0000256" key="1">
    <source>
        <dbReference type="ARBA" id="ARBA00001967"/>
    </source>
</evidence>
<comment type="similarity">
    <text evidence="2">Belongs to the [NiFe]/[NiFeSe] hydrogenase large subunit family.</text>
</comment>
<keyword evidence="8" id="KW-1185">Reference proteome</keyword>
<dbReference type="InterPro" id="IPR029014">
    <property type="entry name" value="NiFe-Hase_large"/>
</dbReference>